<geneLocation type="plasmid" evidence="6">
    <name>pldw-31</name>
</geneLocation>
<keyword evidence="3" id="KW-0378">Hydrolase</keyword>
<accession>A0A410MJ44</accession>
<reference evidence="5 6" key="1">
    <citation type="submission" date="2018-01" db="EMBL/GenBank/DDBJ databases">
        <title>The whole genome sequencing and assembly of Halobacillus litoralis ERB031 strain.</title>
        <authorList>
            <person name="Lee S.-J."/>
            <person name="Park M.-K."/>
            <person name="Kim J.-Y."/>
            <person name="Lee Y.-J."/>
            <person name="Yi H."/>
            <person name="Bahn Y.-S."/>
            <person name="Kim J.F."/>
            <person name="Lee D.-W."/>
        </authorList>
    </citation>
    <scope>NUCLEOTIDE SEQUENCE [LARGE SCALE GENOMIC DNA]</scope>
    <source>
        <strain evidence="5 6">ERB 031</strain>
        <plasmid evidence="6">pldw-31</plasmid>
    </source>
</reference>
<evidence type="ECO:0000256" key="3">
    <source>
        <dbReference type="ARBA" id="ARBA00022801"/>
    </source>
</evidence>
<keyword evidence="2" id="KW-0255">Endonuclease</keyword>
<proteinExistence type="predicted"/>
<feature type="domain" description="TNase-like" evidence="4">
    <location>
        <begin position="49"/>
        <end position="196"/>
    </location>
</feature>
<dbReference type="PROSITE" id="PS01284">
    <property type="entry name" value="TNASE_2"/>
    <property type="match status" value="1"/>
</dbReference>
<dbReference type="SUPFAM" id="SSF50199">
    <property type="entry name" value="Staphylococcal nuclease"/>
    <property type="match status" value="1"/>
</dbReference>
<dbReference type="InterPro" id="IPR035437">
    <property type="entry name" value="SNase_OB-fold_sf"/>
</dbReference>
<evidence type="ECO:0000259" key="4">
    <source>
        <dbReference type="PROSITE" id="PS50830"/>
    </source>
</evidence>
<dbReference type="GO" id="GO:0016787">
    <property type="term" value="F:hydrolase activity"/>
    <property type="evidence" value="ECO:0007669"/>
    <property type="project" value="UniProtKB-KW"/>
</dbReference>
<dbReference type="RefSeq" id="WP_128526982.1">
    <property type="nucleotide sequence ID" value="NZ_CP026119.1"/>
</dbReference>
<evidence type="ECO:0000256" key="2">
    <source>
        <dbReference type="ARBA" id="ARBA00022759"/>
    </source>
</evidence>
<dbReference type="EMBL" id="CP026119">
    <property type="protein sequence ID" value="QAS54752.1"/>
    <property type="molecule type" value="Genomic_DNA"/>
</dbReference>
<evidence type="ECO:0000313" key="5">
    <source>
        <dbReference type="EMBL" id="QAS54752.1"/>
    </source>
</evidence>
<evidence type="ECO:0000313" key="6">
    <source>
        <dbReference type="Proteomes" id="UP000287756"/>
    </source>
</evidence>
<keyword evidence="1" id="KW-0540">Nuclease</keyword>
<dbReference type="OrthoDB" id="4376109at2"/>
<dbReference type="InterPro" id="IPR016071">
    <property type="entry name" value="Staphylococal_nuclease_OB-fold"/>
</dbReference>
<dbReference type="Proteomes" id="UP000287756">
    <property type="component" value="Plasmid pLDW-31"/>
</dbReference>
<dbReference type="PANTHER" id="PTHR12302">
    <property type="entry name" value="EBNA2 BINDING PROTEIN P100"/>
    <property type="match status" value="1"/>
</dbReference>
<sequence length="245" mass="27913">MKAFVLGLFLILVIVGCSSIEKEGYFKEGTQDFSTPLKAKQNNVVKENDALEATVLKIIDGDTLNIKIDNFPTDSMHQDHLYEKLANKNLTLRLIAVDAPESTKEKQRYGVVATDFVKEIVKDNPIFVELDPNADFDKYGRLLGHVYTEEGENLQSLLLTAGLARTAYLFDDYKYLNDYKKAESQAKSKELNIHSIDGYVTDSGFNMDEVDNEKEDYHINNINDIINLLDKYEIKDPLKFLPEFP</sequence>
<dbReference type="PROSITE" id="PS50830">
    <property type="entry name" value="TNASE_3"/>
    <property type="match status" value="1"/>
</dbReference>
<dbReference type="Pfam" id="PF00565">
    <property type="entry name" value="SNase"/>
    <property type="match status" value="1"/>
</dbReference>
<dbReference type="KEGG" id="hli:HLI_21075"/>
<protein>
    <recommendedName>
        <fullName evidence="4">TNase-like domain-containing protein</fullName>
    </recommendedName>
</protein>
<dbReference type="SMART" id="SM00318">
    <property type="entry name" value="SNc"/>
    <property type="match status" value="1"/>
</dbReference>
<organism evidence="5 6">
    <name type="scientific">Halobacillus litoralis</name>
    <dbReference type="NCBI Taxonomy" id="45668"/>
    <lineage>
        <taxon>Bacteria</taxon>
        <taxon>Bacillati</taxon>
        <taxon>Bacillota</taxon>
        <taxon>Bacilli</taxon>
        <taxon>Bacillales</taxon>
        <taxon>Bacillaceae</taxon>
        <taxon>Halobacillus</taxon>
    </lineage>
</organism>
<evidence type="ECO:0000256" key="1">
    <source>
        <dbReference type="ARBA" id="ARBA00022722"/>
    </source>
</evidence>
<dbReference type="PANTHER" id="PTHR12302:SF3">
    <property type="entry name" value="SERINE_THREONINE-PROTEIN KINASE 31"/>
    <property type="match status" value="1"/>
</dbReference>
<dbReference type="GO" id="GO:0004519">
    <property type="term" value="F:endonuclease activity"/>
    <property type="evidence" value="ECO:0007669"/>
    <property type="project" value="UniProtKB-KW"/>
</dbReference>
<keyword evidence="5" id="KW-0614">Plasmid</keyword>
<dbReference type="InterPro" id="IPR002071">
    <property type="entry name" value="Thermonucl_AS"/>
</dbReference>
<gene>
    <name evidence="5" type="ORF">HLI_21075</name>
</gene>
<dbReference type="GO" id="GO:0003676">
    <property type="term" value="F:nucleic acid binding"/>
    <property type="evidence" value="ECO:0007669"/>
    <property type="project" value="InterPro"/>
</dbReference>
<name>A0A410MJ44_9BACI</name>
<dbReference type="AlphaFoldDB" id="A0A410MJ44"/>
<dbReference type="PROSITE" id="PS51257">
    <property type="entry name" value="PROKAR_LIPOPROTEIN"/>
    <property type="match status" value="1"/>
</dbReference>
<dbReference type="Gene3D" id="2.40.50.90">
    <property type="match status" value="1"/>
</dbReference>